<evidence type="ECO:0000313" key="4">
    <source>
        <dbReference type="Proteomes" id="UP000827892"/>
    </source>
</evidence>
<dbReference type="PANTHER" id="PTHR23015:SF4">
    <property type="entry name" value="DUF38 DOMAIN-CONTAINING PROTEIN-RELATED"/>
    <property type="match status" value="1"/>
</dbReference>
<dbReference type="SMART" id="SM00256">
    <property type="entry name" value="FBOX"/>
    <property type="match status" value="1"/>
</dbReference>
<reference evidence="3 4" key="1">
    <citation type="submission" date="2022-02" db="EMBL/GenBank/DDBJ databases">
        <title>Chromosome-level reference genomes for two strains of Caenorhabditis briggsae: an improved platform for comparative genomics.</title>
        <authorList>
            <person name="Stevens L."/>
            <person name="Andersen E.C."/>
        </authorList>
    </citation>
    <scope>NUCLEOTIDE SEQUENCE [LARGE SCALE GENOMIC DNA]</scope>
    <source>
        <strain evidence="3">QX1410_ONT</strain>
        <tissue evidence="3">Whole-organism</tissue>
    </source>
</reference>
<feature type="signal peptide" evidence="1">
    <location>
        <begin position="1"/>
        <end position="20"/>
    </location>
</feature>
<proteinExistence type="predicted"/>
<evidence type="ECO:0000256" key="1">
    <source>
        <dbReference type="SAM" id="SignalP"/>
    </source>
</evidence>
<dbReference type="PROSITE" id="PS50181">
    <property type="entry name" value="FBOX"/>
    <property type="match status" value="1"/>
</dbReference>
<dbReference type="Pfam" id="PF17906">
    <property type="entry name" value="HTH_48"/>
    <property type="match status" value="1"/>
</dbReference>
<dbReference type="AlphaFoldDB" id="A0AAE9A4V7"/>
<gene>
    <name evidence="3" type="ORF">L3Y34_009750</name>
</gene>
<evidence type="ECO:0000313" key="3">
    <source>
        <dbReference type="EMBL" id="ULT92215.1"/>
    </source>
</evidence>
<feature type="domain" description="F-box" evidence="2">
    <location>
        <begin position="120"/>
        <end position="167"/>
    </location>
</feature>
<dbReference type="InterPro" id="IPR002900">
    <property type="entry name" value="DUF38/FTH_CAE_spp"/>
</dbReference>
<feature type="chain" id="PRO_5042243466" description="F-box domain-containing protein" evidence="1">
    <location>
        <begin position="21"/>
        <end position="418"/>
    </location>
</feature>
<dbReference type="Pfam" id="PF01827">
    <property type="entry name" value="FTH"/>
    <property type="match status" value="1"/>
</dbReference>
<dbReference type="PANTHER" id="PTHR23015">
    <property type="entry name" value="UNCHARACTERIZED C.ELEGANS PROTEIN"/>
    <property type="match status" value="1"/>
</dbReference>
<protein>
    <recommendedName>
        <fullName evidence="2">F-box domain-containing protein</fullName>
    </recommendedName>
</protein>
<dbReference type="Proteomes" id="UP000827892">
    <property type="component" value="Chromosome V"/>
</dbReference>
<accession>A0AAE9A4V7</accession>
<organism evidence="3 4">
    <name type="scientific">Caenorhabditis briggsae</name>
    <dbReference type="NCBI Taxonomy" id="6238"/>
    <lineage>
        <taxon>Eukaryota</taxon>
        <taxon>Metazoa</taxon>
        <taxon>Ecdysozoa</taxon>
        <taxon>Nematoda</taxon>
        <taxon>Chromadorea</taxon>
        <taxon>Rhabditida</taxon>
        <taxon>Rhabditina</taxon>
        <taxon>Rhabditomorpha</taxon>
        <taxon>Rhabditoidea</taxon>
        <taxon>Rhabditidae</taxon>
        <taxon>Peloderinae</taxon>
        <taxon>Caenorhabditis</taxon>
    </lineage>
</organism>
<keyword evidence="1" id="KW-0732">Signal</keyword>
<dbReference type="InterPro" id="IPR001810">
    <property type="entry name" value="F-box_dom"/>
</dbReference>
<dbReference type="EMBL" id="CP090895">
    <property type="protein sequence ID" value="ULT92215.1"/>
    <property type="molecule type" value="Genomic_DNA"/>
</dbReference>
<name>A0AAE9A4V7_CAEBR</name>
<sequence length="418" mass="49562">MGRFFVLLLMGGCLLPDVPPLPRHRMDGRLVYSSPILETFITMAETIDESSEVIKNNNRSIMTCILYETIKKKPIFSSYRNFCKLVGNDAMDYPDFEFWYFRFYHKQLDFNYDRNMDPVPKTIMDMPVLLMYKITENLDTVERTYLRSMNKSLRDVADSHRLIFDRLQITVFANGLHWYLNDKIFRCLKAENGCTLYTPTKKIESDKSVMEMGLEYLQRMLKMANIQVHHLSLSLHRETSELDNFLPVPFHAKSVKLYALHMNQTFPFLAALNPGELESINLEPCCRGDREQMLRFFETEQFKQAKHVQFEEYLNEEDLLKFSHLKSFKCKLIFLEPVDFQRIREIISTLEVLESCELKYRDDWFPVHIIAQALEEEIPFGPLKTIKHSYPIPESNEHLEFEIEQEEYYSTIKIVKVR</sequence>
<evidence type="ECO:0000259" key="2">
    <source>
        <dbReference type="PROSITE" id="PS50181"/>
    </source>
</evidence>
<dbReference type="CDD" id="cd22150">
    <property type="entry name" value="F-box_CeFBXA-like"/>
    <property type="match status" value="1"/>
</dbReference>
<dbReference type="InterPro" id="IPR041426">
    <property type="entry name" value="Mos1_HTH"/>
</dbReference>
<dbReference type="InterPro" id="IPR040161">
    <property type="entry name" value="FB224"/>
</dbReference>